<evidence type="ECO:0000313" key="1">
    <source>
        <dbReference type="EMBL" id="EMO63191.1"/>
    </source>
</evidence>
<dbReference type="EMBL" id="AKWF02000059">
    <property type="protein sequence ID" value="EMO63191.1"/>
    <property type="molecule type" value="Genomic_DNA"/>
</dbReference>
<comment type="caution">
    <text evidence="1">The sequence shown here is derived from an EMBL/GenBank/DDBJ whole genome shotgun (WGS) entry which is preliminary data.</text>
</comment>
<proteinExistence type="predicted"/>
<protein>
    <submittedName>
        <fullName evidence="1">Uncharacterized protein</fullName>
    </submittedName>
</protein>
<evidence type="ECO:0000313" key="2">
    <source>
        <dbReference type="Proteomes" id="UP000012159"/>
    </source>
</evidence>
<sequence length="47" mass="5473">MLASNPRFSSPEGRGAILSKFFLEELLKENQNTKERFLKRKQIVFSS</sequence>
<accession>M6W6V2</accession>
<gene>
    <name evidence="1" type="ORF">LEP1GSC133_3222</name>
</gene>
<reference evidence="1 2" key="1">
    <citation type="submission" date="2013-01" db="EMBL/GenBank/DDBJ databases">
        <authorList>
            <person name="Harkins D.M."/>
            <person name="Durkin A.S."/>
            <person name="Brinkac L.M."/>
            <person name="Haft D.H."/>
            <person name="Selengut J.D."/>
            <person name="Sanka R."/>
            <person name="DePew J."/>
            <person name="Purushe J."/>
            <person name="Picardeau M."/>
            <person name="Werts C."/>
            <person name="Goarant C."/>
            <person name="Vinetz J.M."/>
            <person name="Sutton G.G."/>
            <person name="Nierman W.C."/>
            <person name="Fouts D.E."/>
        </authorList>
    </citation>
    <scope>NUCLEOTIDE SEQUENCE [LARGE SCALE GENOMIC DNA]</scope>
    <source>
        <strain evidence="1 2">200901868</strain>
    </source>
</reference>
<dbReference type="Proteomes" id="UP000012159">
    <property type="component" value="Unassembled WGS sequence"/>
</dbReference>
<organism evidence="1 2">
    <name type="scientific">Leptospira borgpetersenii serovar Pomona str. 200901868</name>
    <dbReference type="NCBI Taxonomy" id="1192866"/>
    <lineage>
        <taxon>Bacteria</taxon>
        <taxon>Pseudomonadati</taxon>
        <taxon>Spirochaetota</taxon>
        <taxon>Spirochaetia</taxon>
        <taxon>Leptospirales</taxon>
        <taxon>Leptospiraceae</taxon>
        <taxon>Leptospira</taxon>
    </lineage>
</organism>
<name>M6W6V2_LEPBO</name>
<dbReference type="AlphaFoldDB" id="M6W6V2"/>